<keyword evidence="1" id="KW-0472">Membrane</keyword>
<name>A0ABW9RLK7_9BACT</name>
<keyword evidence="1" id="KW-0812">Transmembrane</keyword>
<dbReference type="EMBL" id="SMLW01000362">
    <property type="protein sequence ID" value="MTI24080.1"/>
    <property type="molecule type" value="Genomic_DNA"/>
</dbReference>
<dbReference type="Proteomes" id="UP000798808">
    <property type="component" value="Unassembled WGS sequence"/>
</dbReference>
<reference evidence="2 3" key="1">
    <citation type="submission" date="2019-02" db="EMBL/GenBank/DDBJ databases">
        <authorList>
            <person name="Goldberg S.R."/>
            <person name="Haltli B.A."/>
            <person name="Correa H."/>
            <person name="Russell K.G."/>
        </authorList>
    </citation>
    <scope>NUCLEOTIDE SEQUENCE [LARGE SCALE GENOMIC DNA]</scope>
    <source>
        <strain evidence="2 3">JCM 16186</strain>
    </source>
</reference>
<keyword evidence="1" id="KW-1133">Transmembrane helix</keyword>
<organism evidence="2 3">
    <name type="scientific">Fulvivirga kasyanovii</name>
    <dbReference type="NCBI Taxonomy" id="396812"/>
    <lineage>
        <taxon>Bacteria</taxon>
        <taxon>Pseudomonadati</taxon>
        <taxon>Bacteroidota</taxon>
        <taxon>Cytophagia</taxon>
        <taxon>Cytophagales</taxon>
        <taxon>Fulvivirgaceae</taxon>
        <taxon>Fulvivirga</taxon>
    </lineage>
</organism>
<protein>
    <submittedName>
        <fullName evidence="2">Uncharacterized protein</fullName>
    </submittedName>
</protein>
<proteinExistence type="predicted"/>
<evidence type="ECO:0000313" key="3">
    <source>
        <dbReference type="Proteomes" id="UP000798808"/>
    </source>
</evidence>
<comment type="caution">
    <text evidence="2">The sequence shown here is derived from an EMBL/GenBank/DDBJ whole genome shotgun (WGS) entry which is preliminary data.</text>
</comment>
<feature type="transmembrane region" description="Helical" evidence="1">
    <location>
        <begin position="45"/>
        <end position="65"/>
    </location>
</feature>
<accession>A0ABW9RLK7</accession>
<evidence type="ECO:0000256" key="1">
    <source>
        <dbReference type="SAM" id="Phobius"/>
    </source>
</evidence>
<dbReference type="RefSeq" id="WP_155169667.1">
    <property type="nucleotide sequence ID" value="NZ_BAAAFL010000029.1"/>
</dbReference>
<sequence>MKNPLLSFITQVVLFSIAIYALKLVSDIIYYKDQYEATAVIAKSLNRIWVNVFAALVVVSFRVWFKRQKSAKG</sequence>
<keyword evidence="3" id="KW-1185">Reference proteome</keyword>
<gene>
    <name evidence="2" type="ORF">E1163_03885</name>
</gene>
<evidence type="ECO:0000313" key="2">
    <source>
        <dbReference type="EMBL" id="MTI24080.1"/>
    </source>
</evidence>